<dbReference type="PROSITE" id="PS50826">
    <property type="entry name" value="RUN"/>
    <property type="match status" value="1"/>
</dbReference>
<reference evidence="9 10" key="1">
    <citation type="journal article" date="2023" name="BMC Biol.">
        <title>The compact genome of the sponge Oopsacas minuta (Hexactinellida) is lacking key metazoan core genes.</title>
        <authorList>
            <person name="Santini S."/>
            <person name="Schenkelaars Q."/>
            <person name="Jourda C."/>
            <person name="Duchesne M."/>
            <person name="Belahbib H."/>
            <person name="Rocher C."/>
            <person name="Selva M."/>
            <person name="Riesgo A."/>
            <person name="Vervoort M."/>
            <person name="Leys S.P."/>
            <person name="Kodjabachian L."/>
            <person name="Le Bivic A."/>
            <person name="Borchiellini C."/>
            <person name="Claverie J.M."/>
            <person name="Renard E."/>
        </authorList>
    </citation>
    <scope>NUCLEOTIDE SEQUENCE [LARGE SCALE GENOMIC DNA]</scope>
    <source>
        <strain evidence="9">SPO-2</strain>
    </source>
</reference>
<feature type="domain" description="SH3" evidence="6">
    <location>
        <begin position="779"/>
        <end position="839"/>
    </location>
</feature>
<gene>
    <name evidence="9" type="ORF">LOD99_4648</name>
</gene>
<dbReference type="Pfam" id="PF14604">
    <property type="entry name" value="SH3_9"/>
    <property type="match status" value="1"/>
</dbReference>
<dbReference type="SMART" id="SM00326">
    <property type="entry name" value="SH3"/>
    <property type="match status" value="1"/>
</dbReference>
<evidence type="ECO:0000259" key="8">
    <source>
        <dbReference type="PROSITE" id="PS50826"/>
    </source>
</evidence>
<dbReference type="SMART" id="SM00233">
    <property type="entry name" value="PH"/>
    <property type="match status" value="1"/>
</dbReference>
<dbReference type="AlphaFoldDB" id="A0AAV7JTT3"/>
<dbReference type="InterPro" id="IPR004012">
    <property type="entry name" value="Run_dom"/>
</dbReference>
<dbReference type="PROSITE" id="PS50002">
    <property type="entry name" value="SH3"/>
    <property type="match status" value="1"/>
</dbReference>
<dbReference type="InterPro" id="IPR001849">
    <property type="entry name" value="PH_domain"/>
</dbReference>
<dbReference type="SUPFAM" id="SSF50044">
    <property type="entry name" value="SH3-domain"/>
    <property type="match status" value="1"/>
</dbReference>
<evidence type="ECO:0000259" key="6">
    <source>
        <dbReference type="PROSITE" id="PS50002"/>
    </source>
</evidence>
<dbReference type="InterPro" id="IPR047343">
    <property type="entry name" value="RUSC1_2"/>
</dbReference>
<proteinExistence type="predicted"/>
<accession>A0AAV7JTT3</accession>
<keyword evidence="10" id="KW-1185">Reference proteome</keyword>
<evidence type="ECO:0000313" key="9">
    <source>
        <dbReference type="EMBL" id="KAI6652103.1"/>
    </source>
</evidence>
<organism evidence="9 10">
    <name type="scientific">Oopsacas minuta</name>
    <dbReference type="NCBI Taxonomy" id="111878"/>
    <lineage>
        <taxon>Eukaryota</taxon>
        <taxon>Metazoa</taxon>
        <taxon>Porifera</taxon>
        <taxon>Hexactinellida</taxon>
        <taxon>Hexasterophora</taxon>
        <taxon>Lyssacinosida</taxon>
        <taxon>Leucopsacidae</taxon>
        <taxon>Oopsacas</taxon>
    </lineage>
</organism>
<evidence type="ECO:0000256" key="4">
    <source>
        <dbReference type="PROSITE-ProRule" id="PRU00192"/>
    </source>
</evidence>
<dbReference type="InterPro" id="IPR036028">
    <property type="entry name" value="SH3-like_dom_sf"/>
</dbReference>
<dbReference type="InterPro" id="IPR011993">
    <property type="entry name" value="PH-like_dom_sf"/>
</dbReference>
<dbReference type="CDD" id="cd00174">
    <property type="entry name" value="SH3"/>
    <property type="match status" value="1"/>
</dbReference>
<evidence type="ECO:0000313" key="10">
    <source>
        <dbReference type="Proteomes" id="UP001165289"/>
    </source>
</evidence>
<comment type="subcellular location">
    <subcellularLocation>
        <location evidence="1">Lysosome membrane</location>
    </subcellularLocation>
</comment>
<keyword evidence="2 4" id="KW-0728">SH3 domain</keyword>
<feature type="domain" description="PH" evidence="7">
    <location>
        <begin position="2"/>
        <end position="112"/>
    </location>
</feature>
<dbReference type="InterPro" id="IPR037213">
    <property type="entry name" value="Run_dom_sf"/>
</dbReference>
<dbReference type="InterPro" id="IPR001452">
    <property type="entry name" value="SH3_domain"/>
</dbReference>
<dbReference type="PANTHER" id="PTHR15591:SF16">
    <property type="entry name" value="FARNESYL PYROPHOSPHATE SYNTHASE"/>
    <property type="match status" value="1"/>
</dbReference>
<evidence type="ECO:0000256" key="2">
    <source>
        <dbReference type="ARBA" id="ARBA00022443"/>
    </source>
</evidence>
<comment type="caution">
    <text evidence="9">The sequence shown here is derived from an EMBL/GenBank/DDBJ whole genome shotgun (WGS) entry which is preliminary data.</text>
</comment>
<dbReference type="GO" id="GO:0005765">
    <property type="term" value="C:lysosomal membrane"/>
    <property type="evidence" value="ECO:0007669"/>
    <property type="project" value="UniProtKB-SubCell"/>
</dbReference>
<name>A0AAV7JTT3_9METZ</name>
<evidence type="ECO:0000256" key="5">
    <source>
        <dbReference type="SAM" id="MobiDB-lite"/>
    </source>
</evidence>
<dbReference type="Proteomes" id="UP001165289">
    <property type="component" value="Unassembled WGS sequence"/>
</dbReference>
<dbReference type="Pfam" id="PF00169">
    <property type="entry name" value="PH"/>
    <property type="match status" value="1"/>
</dbReference>
<evidence type="ECO:0000256" key="1">
    <source>
        <dbReference type="ARBA" id="ARBA00004656"/>
    </source>
</evidence>
<dbReference type="Gene3D" id="2.30.29.30">
    <property type="entry name" value="Pleckstrin-homology domain (PH domain)/Phosphotyrosine-binding domain (PTB)"/>
    <property type="match status" value="1"/>
</dbReference>
<protein>
    <submittedName>
        <fullName evidence="9">Uncharacterized protein</fullName>
    </submittedName>
</protein>
<dbReference type="PROSITE" id="PS50003">
    <property type="entry name" value="PH_DOMAIN"/>
    <property type="match status" value="1"/>
</dbReference>
<evidence type="ECO:0000259" key="7">
    <source>
        <dbReference type="PROSITE" id="PS50003"/>
    </source>
</evidence>
<sequence length="1219" mass="137527">MGEPIEGEVHQLVTHLGIRKWRKRYLIVKTSYLMLYEKQEDVNNPNPQLKVSFYEIKEIQEATFIGDQSGQVKRDTNCGFKVDYGGHHSISLQANSQEERTKFVQSLQDKKNFWQQQTPTSPEKTFFGKDSSMELIETCEIDLKDPLGLVGKEEVVQIREEFEGTCSVRLLYSDASIQYATLSSNMTGEEVLEQVQDLSNSSRSSLFLLDTKGVVQNLRPKDKPGPILARLYGLCVVEPQNRVFVVHFPSSDWIPLILNKGVSCQQIIHSQKIKAKISDNQSSNAALFIRKSTEIQSISSHTAGEVQLSHQECPAELLYTETTEGVEPKQTVLILRQGTTGTAVTKTERNRTMTIKDKYALLSSPLSKVKNQRNMEMIYDEAIENLENDPLQSSVMVPKINQEWLEDSDNTPDDNRIRFREKAEEISPIDESVELLPSSEPRGRLPPLHSTSPSKTDGVKKLFNKTFHSKKSAEIQKDDTVQAQELKRGRTTALTISDDDEHMVYVDEANRHKHTDSHPFEMSIEDNFHQSSKHHYIPPSTQNKIVEEPRQQHLVRPSSLAPILTAGEIARHVTSAKTPDEENYPLSPTSITLQEIAKYPTIKTSTWQQVENNSMTERKDDLDKNAIISDLQARANPNIESKPAIGAIKVDTRQPIMIPKIAVTSQETRVFQIISPALLRTWVLNKANNPPSKIQVNKSILEWKKDKWVLAANSQYSDLTLTDENKSIFKLAGGIELVYYDKSKVWSVNGPKIIKYVQPSMELKKNAGPKTNVQRKKMEFTRQAVAQFSNVAGREDELGFNDGDVMNIVSEVSEDWLMCENKEGVRGYVPTNYVKIQDYKPTAVKEEEIQDKLDSEEQNEDAKSESKVLEDNPEGSDKVEIEPEPVIDMYTRLAIQLREKIKLLQNAVDPIIWHSGATRDPEIKKQLFDDRKTPAVAVLIRGKLSTALAEIILKGLKAKKSFFQIENNNIWSVVLETAKYKDSIPACSSAYKAIEDICILSEVTNTLGSPSSKFRSFICQALNNQFLESWLYTVFFDLGGNAFEGLYEIDSFVVCSRHEKIRTLLEEMLLIVQPLDALGFQLSINFERGPQPSEGKWLSSSGIGQRFGNIFLKTMTQPITPLGTKNSSRTSSRENLSINHTMTSLSRSSSPTNENNNKMFVTPGESIKKGNVTVDTATDIAVADSIYTRTIGPKKSIEQLNKIVEDSKIQEDTPDDVNI</sequence>
<dbReference type="SUPFAM" id="SSF50729">
    <property type="entry name" value="PH domain-like"/>
    <property type="match status" value="1"/>
</dbReference>
<feature type="region of interest" description="Disordered" evidence="5">
    <location>
        <begin position="849"/>
        <end position="879"/>
    </location>
</feature>
<feature type="domain" description="RUN" evidence="8">
    <location>
        <begin position="935"/>
        <end position="1087"/>
    </location>
</feature>
<dbReference type="EMBL" id="JAKMXF010000300">
    <property type="protein sequence ID" value="KAI6652103.1"/>
    <property type="molecule type" value="Genomic_DNA"/>
</dbReference>
<dbReference type="Pfam" id="PF02759">
    <property type="entry name" value="RUN"/>
    <property type="match status" value="1"/>
</dbReference>
<feature type="region of interest" description="Disordered" evidence="5">
    <location>
        <begin position="428"/>
        <end position="459"/>
    </location>
</feature>
<dbReference type="Gene3D" id="2.30.30.40">
    <property type="entry name" value="SH3 Domains"/>
    <property type="match status" value="1"/>
</dbReference>
<keyword evidence="3" id="KW-0458">Lysosome</keyword>
<dbReference type="GO" id="GO:0031410">
    <property type="term" value="C:cytoplasmic vesicle"/>
    <property type="evidence" value="ECO:0007669"/>
    <property type="project" value="TreeGrafter"/>
</dbReference>
<dbReference type="CDD" id="cd00821">
    <property type="entry name" value="PH"/>
    <property type="match status" value="1"/>
</dbReference>
<dbReference type="Gene3D" id="1.20.58.900">
    <property type="match status" value="1"/>
</dbReference>
<dbReference type="PANTHER" id="PTHR15591">
    <property type="entry name" value="RUN AND SH3 DOMAIN CONTAINING"/>
    <property type="match status" value="1"/>
</dbReference>
<evidence type="ECO:0000256" key="3">
    <source>
        <dbReference type="ARBA" id="ARBA00023228"/>
    </source>
</evidence>
<dbReference type="SUPFAM" id="SSF140741">
    <property type="entry name" value="RUN domain-like"/>
    <property type="match status" value="1"/>
</dbReference>